<dbReference type="Proteomes" id="UP000297031">
    <property type="component" value="Chromosome"/>
</dbReference>
<keyword evidence="5" id="KW-1185">Reference proteome</keyword>
<evidence type="ECO:0000259" key="3">
    <source>
        <dbReference type="SMART" id="SM00854"/>
    </source>
</evidence>
<dbReference type="Pfam" id="PF09587">
    <property type="entry name" value="PGA_cap"/>
    <property type="match status" value="1"/>
</dbReference>
<dbReference type="SMART" id="SM00854">
    <property type="entry name" value="PGA_cap"/>
    <property type="match status" value="1"/>
</dbReference>
<name>A0A4P7VPM3_9BACT</name>
<dbReference type="AlphaFoldDB" id="A0A4P7VPM3"/>
<evidence type="ECO:0000256" key="1">
    <source>
        <dbReference type="ARBA" id="ARBA00005662"/>
    </source>
</evidence>
<protein>
    <submittedName>
        <fullName evidence="4">CapA family protein</fullName>
    </submittedName>
</protein>
<feature type="chain" id="PRO_5020856793" evidence="2">
    <location>
        <begin position="22"/>
        <end position="375"/>
    </location>
</feature>
<dbReference type="InterPro" id="IPR019079">
    <property type="entry name" value="Capsule_synth_CapA"/>
</dbReference>
<dbReference type="PANTHER" id="PTHR33393">
    <property type="entry name" value="POLYGLUTAMINE SYNTHESIS ACCESSORY PROTEIN RV0574C-RELATED"/>
    <property type="match status" value="1"/>
</dbReference>
<comment type="similarity">
    <text evidence="1">Belongs to the CapA family.</text>
</comment>
<dbReference type="RefSeq" id="WP_136410420.1">
    <property type="nucleotide sequence ID" value="NZ_CP039393.1"/>
</dbReference>
<reference evidence="4 5" key="1">
    <citation type="submission" date="2019-02" db="EMBL/GenBank/DDBJ databases">
        <title>Isolation and identification of novel species under the genus Muribaculum.</title>
        <authorList>
            <person name="Miyake S."/>
            <person name="Ding Y."/>
            <person name="Low A."/>
            <person name="Soh M."/>
            <person name="Seedorf H."/>
        </authorList>
    </citation>
    <scope>NUCLEOTIDE SEQUENCE [LARGE SCALE GENOMIC DNA]</scope>
    <source>
        <strain evidence="4 5">TLL-A4</strain>
    </source>
</reference>
<gene>
    <name evidence="4" type="ORF">E7746_07825</name>
</gene>
<feature type="domain" description="Capsule synthesis protein CapA" evidence="3">
    <location>
        <begin position="22"/>
        <end position="267"/>
    </location>
</feature>
<dbReference type="EMBL" id="CP039393">
    <property type="protein sequence ID" value="QCD35798.1"/>
    <property type="molecule type" value="Genomic_DNA"/>
</dbReference>
<dbReference type="InterPro" id="IPR029052">
    <property type="entry name" value="Metallo-depent_PP-like"/>
</dbReference>
<dbReference type="SUPFAM" id="SSF56300">
    <property type="entry name" value="Metallo-dependent phosphatases"/>
    <property type="match status" value="1"/>
</dbReference>
<evidence type="ECO:0000256" key="2">
    <source>
        <dbReference type="SAM" id="SignalP"/>
    </source>
</evidence>
<dbReference type="CDD" id="cd07381">
    <property type="entry name" value="MPP_CapA"/>
    <property type="match status" value="1"/>
</dbReference>
<dbReference type="OrthoDB" id="9810906at2"/>
<dbReference type="KEGG" id="mgod:E7746_07825"/>
<dbReference type="InterPro" id="IPR052169">
    <property type="entry name" value="CW_Biosynth-Accessory"/>
</dbReference>
<sequence length="375" mass="41364">MTLLHLLLLSFVSMLFGSEKADIVFAGDAMQHKAQIDAASRGDGVYDYSDCFTALSPYISDADYAVVNLETPLGGEPYSGYPCFSAPDSYLDALTDAGFDMMLTANNHTLDKRDRGLVRTLDKLDERNVTHLGTYRNAAERDSMLPMIVDIAGFKVGFLNYTYGTNGIKLNSDAVVDYIDRDKMARDIARTRSCGAELIAVCVHWGLEYQLLPSPAQRQLADFLVEQGVDMIIGGHPHVIQPMEMRRRADGSNVVVVYSLGNFISNMKTVDTRGGAMVKVNLERDDEGRAHVASADYRLVFTVPPSAASGNFRLVPVENCTKGDVGAKCKAFTQSAERIFNKHNVGIGRDTVTIRQQKMTPLEKFLYKTFGALQK</sequence>
<organism evidence="4 5">
    <name type="scientific">Muribaculum gordoncarteri</name>
    <dbReference type="NCBI Taxonomy" id="2530390"/>
    <lineage>
        <taxon>Bacteria</taxon>
        <taxon>Pseudomonadati</taxon>
        <taxon>Bacteroidota</taxon>
        <taxon>Bacteroidia</taxon>
        <taxon>Bacteroidales</taxon>
        <taxon>Muribaculaceae</taxon>
        <taxon>Muribaculum</taxon>
    </lineage>
</organism>
<dbReference type="Gene3D" id="3.60.21.10">
    <property type="match status" value="1"/>
</dbReference>
<feature type="signal peptide" evidence="2">
    <location>
        <begin position="1"/>
        <end position="21"/>
    </location>
</feature>
<keyword evidence="2" id="KW-0732">Signal</keyword>
<accession>A0A4P7VPM3</accession>
<proteinExistence type="inferred from homology"/>
<evidence type="ECO:0000313" key="4">
    <source>
        <dbReference type="EMBL" id="QCD35798.1"/>
    </source>
</evidence>
<evidence type="ECO:0000313" key="5">
    <source>
        <dbReference type="Proteomes" id="UP000297031"/>
    </source>
</evidence>
<dbReference type="PANTHER" id="PTHR33393:SF12">
    <property type="entry name" value="CAPSULE BIOSYNTHESIS PROTEIN CAPA"/>
    <property type="match status" value="1"/>
</dbReference>